<dbReference type="EMBL" id="JACJIQ010000005">
    <property type="protein sequence ID" value="MBA9076962.1"/>
    <property type="molecule type" value="Genomic_DNA"/>
</dbReference>
<dbReference type="Proteomes" id="UP000563094">
    <property type="component" value="Unassembled WGS sequence"/>
</dbReference>
<sequence length="62" mass="6866">MKNVLITLFCFVSLTLLSSASAPLAGSAFNPQCEAIAKSTKKQCKNRQWGKCEKVLCYVHCR</sequence>
<evidence type="ECO:0000313" key="3">
    <source>
        <dbReference type="Proteomes" id="UP000563094"/>
    </source>
</evidence>
<organism evidence="2 3">
    <name type="scientific">Rufibacter quisquiliarum</name>
    <dbReference type="NCBI Taxonomy" id="1549639"/>
    <lineage>
        <taxon>Bacteria</taxon>
        <taxon>Pseudomonadati</taxon>
        <taxon>Bacteroidota</taxon>
        <taxon>Cytophagia</taxon>
        <taxon>Cytophagales</taxon>
        <taxon>Hymenobacteraceae</taxon>
        <taxon>Rufibacter</taxon>
    </lineage>
</organism>
<dbReference type="AlphaFoldDB" id="A0A839GDH3"/>
<feature type="signal peptide" evidence="1">
    <location>
        <begin position="1"/>
        <end position="25"/>
    </location>
</feature>
<keyword evidence="1" id="KW-0732">Signal</keyword>
<dbReference type="RefSeq" id="WP_066834320.1">
    <property type="nucleotide sequence ID" value="NZ_JACJIQ010000005.1"/>
</dbReference>
<evidence type="ECO:0000313" key="2">
    <source>
        <dbReference type="EMBL" id="MBA9076962.1"/>
    </source>
</evidence>
<gene>
    <name evidence="2" type="ORF">FHS90_001670</name>
</gene>
<evidence type="ECO:0000256" key="1">
    <source>
        <dbReference type="SAM" id="SignalP"/>
    </source>
</evidence>
<proteinExistence type="predicted"/>
<comment type="caution">
    <text evidence="2">The sequence shown here is derived from an EMBL/GenBank/DDBJ whole genome shotgun (WGS) entry which is preliminary data.</text>
</comment>
<accession>A0A839GDH3</accession>
<reference evidence="2 3" key="1">
    <citation type="submission" date="2020-08" db="EMBL/GenBank/DDBJ databases">
        <title>Genomic Encyclopedia of Type Strains, Phase IV (KMG-IV): sequencing the most valuable type-strain genomes for metagenomic binning, comparative biology and taxonomic classification.</title>
        <authorList>
            <person name="Goeker M."/>
        </authorList>
    </citation>
    <scope>NUCLEOTIDE SEQUENCE [LARGE SCALE GENOMIC DNA]</scope>
    <source>
        <strain evidence="2 3">DSM 29854</strain>
    </source>
</reference>
<keyword evidence="3" id="KW-1185">Reference proteome</keyword>
<name>A0A839GDH3_9BACT</name>
<feature type="chain" id="PRO_5032382235" evidence="1">
    <location>
        <begin position="26"/>
        <end position="62"/>
    </location>
</feature>
<protein>
    <submittedName>
        <fullName evidence="2">Uncharacterized protein</fullName>
    </submittedName>
</protein>